<dbReference type="GO" id="GO:0005634">
    <property type="term" value="C:nucleus"/>
    <property type="evidence" value="ECO:0007669"/>
    <property type="project" value="UniProtKB-SubCell"/>
</dbReference>
<proteinExistence type="predicted"/>
<reference evidence="4 5" key="1">
    <citation type="journal article" date="2023" name="BMC Biol.">
        <title>The compact genome of the sponge Oopsacas minuta (Hexactinellida) is lacking key metazoan core genes.</title>
        <authorList>
            <person name="Santini S."/>
            <person name="Schenkelaars Q."/>
            <person name="Jourda C."/>
            <person name="Duchesne M."/>
            <person name="Belahbib H."/>
            <person name="Rocher C."/>
            <person name="Selva M."/>
            <person name="Riesgo A."/>
            <person name="Vervoort M."/>
            <person name="Leys S.P."/>
            <person name="Kodjabachian L."/>
            <person name="Le Bivic A."/>
            <person name="Borchiellini C."/>
            <person name="Claverie J.M."/>
            <person name="Renard E."/>
        </authorList>
    </citation>
    <scope>NUCLEOTIDE SEQUENCE [LARGE SCALE GENOMIC DNA]</scope>
    <source>
        <strain evidence="4">SPO-2</strain>
    </source>
</reference>
<organism evidence="4 5">
    <name type="scientific">Oopsacas minuta</name>
    <dbReference type="NCBI Taxonomy" id="111878"/>
    <lineage>
        <taxon>Eukaryota</taxon>
        <taxon>Metazoa</taxon>
        <taxon>Porifera</taxon>
        <taxon>Hexactinellida</taxon>
        <taxon>Hexasterophora</taxon>
        <taxon>Lyssacinosida</taxon>
        <taxon>Leucopsacidae</taxon>
        <taxon>Oopsacas</taxon>
    </lineage>
</organism>
<name>A0AAV7JB94_9METZ</name>
<protein>
    <submittedName>
        <fullName evidence="4">Zinc finger, CCCH-type with G patch domain protein</fullName>
    </submittedName>
</protein>
<dbReference type="Pfam" id="PF01585">
    <property type="entry name" value="G-patch"/>
    <property type="match status" value="1"/>
</dbReference>
<comment type="caution">
    <text evidence="4">The sequence shown here is derived from an EMBL/GenBank/DDBJ whole genome shotgun (WGS) entry which is preliminary data.</text>
</comment>
<sequence>MWSEFRIVTRWIGETYQGIGLILMTKMGYIPGQGLGAHGDEVLKPVEALSLPKNLNLDGVMSIQPRSARKHDEEVQTIDTEDKRNNINFNAPTKSIDVIEILSDSDSNDLCELQDCY</sequence>
<keyword evidence="2" id="KW-0539">Nucleus</keyword>
<dbReference type="GO" id="GO:0003676">
    <property type="term" value="F:nucleic acid binding"/>
    <property type="evidence" value="ECO:0007669"/>
    <property type="project" value="InterPro"/>
</dbReference>
<accession>A0AAV7JB94</accession>
<dbReference type="EMBL" id="JAKMXF010000365">
    <property type="protein sequence ID" value="KAI6645969.1"/>
    <property type="molecule type" value="Genomic_DNA"/>
</dbReference>
<feature type="domain" description="G-patch" evidence="3">
    <location>
        <begin position="16"/>
        <end position="62"/>
    </location>
</feature>
<evidence type="ECO:0000313" key="4">
    <source>
        <dbReference type="EMBL" id="KAI6645969.1"/>
    </source>
</evidence>
<evidence type="ECO:0000313" key="5">
    <source>
        <dbReference type="Proteomes" id="UP001165289"/>
    </source>
</evidence>
<dbReference type="PANTHER" id="PTHR46297">
    <property type="entry name" value="ZINC FINGER CCCH-TYPE WITH G PATCH DOMAIN-CONTAINING PROTEIN"/>
    <property type="match status" value="1"/>
</dbReference>
<dbReference type="InterPro" id="IPR000467">
    <property type="entry name" value="G_patch_dom"/>
</dbReference>
<dbReference type="Proteomes" id="UP001165289">
    <property type="component" value="Unassembled WGS sequence"/>
</dbReference>
<dbReference type="PROSITE" id="PS50174">
    <property type="entry name" value="G_PATCH"/>
    <property type="match status" value="1"/>
</dbReference>
<keyword evidence="5" id="KW-1185">Reference proteome</keyword>
<dbReference type="AlphaFoldDB" id="A0AAV7JB94"/>
<evidence type="ECO:0000256" key="1">
    <source>
        <dbReference type="ARBA" id="ARBA00004123"/>
    </source>
</evidence>
<evidence type="ECO:0000256" key="2">
    <source>
        <dbReference type="ARBA" id="ARBA00023242"/>
    </source>
</evidence>
<evidence type="ECO:0000259" key="3">
    <source>
        <dbReference type="PROSITE" id="PS50174"/>
    </source>
</evidence>
<gene>
    <name evidence="4" type="ORF">LOD99_13224</name>
</gene>
<comment type="subcellular location">
    <subcellularLocation>
        <location evidence="1">Nucleus</location>
    </subcellularLocation>
</comment>